<dbReference type="InterPro" id="IPR043128">
    <property type="entry name" value="Rev_trsase/Diguanyl_cyclase"/>
</dbReference>
<dbReference type="PANTHER" id="PTHR44757:SF2">
    <property type="entry name" value="BIOFILM ARCHITECTURE MAINTENANCE PROTEIN MBAA"/>
    <property type="match status" value="1"/>
</dbReference>
<dbReference type="InterPro" id="IPR029787">
    <property type="entry name" value="Nucleotide_cyclase"/>
</dbReference>
<dbReference type="RefSeq" id="WP_210599039.1">
    <property type="nucleotide sequence ID" value="NZ_JAGKSQ010000010.1"/>
</dbReference>
<reference evidence="5" key="1">
    <citation type="submission" date="2021-03" db="EMBL/GenBank/DDBJ databases">
        <title>Bacillus suaedae sp. nov., isolated from Suaeda aralocaspica.</title>
        <authorList>
            <person name="Lei R.F.R."/>
        </authorList>
    </citation>
    <scope>NUCLEOTIDE SEQUENCE</scope>
    <source>
        <strain evidence="5">YZJH907-2</strain>
    </source>
</reference>
<dbReference type="EMBL" id="JAGKSQ010000010">
    <property type="protein sequence ID" value="MBP3953183.1"/>
    <property type="molecule type" value="Genomic_DNA"/>
</dbReference>
<dbReference type="PROSITE" id="PS50113">
    <property type="entry name" value="PAC"/>
    <property type="match status" value="1"/>
</dbReference>
<dbReference type="Pfam" id="PF13426">
    <property type="entry name" value="PAS_9"/>
    <property type="match status" value="1"/>
</dbReference>
<dbReference type="InterPro" id="IPR000014">
    <property type="entry name" value="PAS"/>
</dbReference>
<dbReference type="FunFam" id="3.30.70.270:FF:000001">
    <property type="entry name" value="Diguanylate cyclase domain protein"/>
    <property type="match status" value="1"/>
</dbReference>
<dbReference type="NCBIfam" id="TIGR00254">
    <property type="entry name" value="GGDEF"/>
    <property type="match status" value="1"/>
</dbReference>
<feature type="domain" description="EAL" evidence="3">
    <location>
        <begin position="309"/>
        <end position="561"/>
    </location>
</feature>
<evidence type="ECO:0000259" key="4">
    <source>
        <dbReference type="PROSITE" id="PS50887"/>
    </source>
</evidence>
<dbReference type="PROSITE" id="PS50112">
    <property type="entry name" value="PAS"/>
    <property type="match status" value="1"/>
</dbReference>
<dbReference type="PANTHER" id="PTHR44757">
    <property type="entry name" value="DIGUANYLATE CYCLASE DGCP"/>
    <property type="match status" value="1"/>
</dbReference>
<dbReference type="SUPFAM" id="SSF55785">
    <property type="entry name" value="PYP-like sensor domain (PAS domain)"/>
    <property type="match status" value="1"/>
</dbReference>
<accession>A0A940WWW5</accession>
<dbReference type="InterPro" id="IPR000160">
    <property type="entry name" value="GGDEF_dom"/>
</dbReference>
<dbReference type="NCBIfam" id="TIGR00229">
    <property type="entry name" value="sensory_box"/>
    <property type="match status" value="1"/>
</dbReference>
<dbReference type="InterPro" id="IPR035965">
    <property type="entry name" value="PAS-like_dom_sf"/>
</dbReference>
<dbReference type="SMART" id="SM00052">
    <property type="entry name" value="EAL"/>
    <property type="match status" value="1"/>
</dbReference>
<comment type="caution">
    <text evidence="5">The sequence shown here is derived from an EMBL/GenBank/DDBJ whole genome shotgun (WGS) entry which is preliminary data.</text>
</comment>
<dbReference type="Pfam" id="PF00563">
    <property type="entry name" value="EAL"/>
    <property type="match status" value="1"/>
</dbReference>
<dbReference type="CDD" id="cd00130">
    <property type="entry name" value="PAS"/>
    <property type="match status" value="1"/>
</dbReference>
<keyword evidence="6" id="KW-1185">Reference proteome</keyword>
<dbReference type="InterPro" id="IPR035919">
    <property type="entry name" value="EAL_sf"/>
</dbReference>
<dbReference type="SUPFAM" id="SSF141868">
    <property type="entry name" value="EAL domain-like"/>
    <property type="match status" value="1"/>
</dbReference>
<dbReference type="Gene3D" id="3.30.70.270">
    <property type="match status" value="1"/>
</dbReference>
<feature type="domain" description="GGDEF" evidence="4">
    <location>
        <begin position="167"/>
        <end position="300"/>
    </location>
</feature>
<dbReference type="Gene3D" id="3.30.450.20">
    <property type="entry name" value="PAS domain"/>
    <property type="match status" value="1"/>
</dbReference>
<dbReference type="AlphaFoldDB" id="A0A940WWW5"/>
<dbReference type="Gene3D" id="3.20.20.450">
    <property type="entry name" value="EAL domain"/>
    <property type="match status" value="1"/>
</dbReference>
<dbReference type="PROSITE" id="PS50883">
    <property type="entry name" value="EAL"/>
    <property type="match status" value="1"/>
</dbReference>
<evidence type="ECO:0000259" key="1">
    <source>
        <dbReference type="PROSITE" id="PS50112"/>
    </source>
</evidence>
<evidence type="ECO:0000259" key="2">
    <source>
        <dbReference type="PROSITE" id="PS50113"/>
    </source>
</evidence>
<dbReference type="Proteomes" id="UP000678228">
    <property type="component" value="Unassembled WGS sequence"/>
</dbReference>
<dbReference type="SUPFAM" id="SSF55073">
    <property type="entry name" value="Nucleotide cyclase"/>
    <property type="match status" value="1"/>
</dbReference>
<sequence>MNAAITRFVENEKNVETLFNHMNDGLMMTNTKCEIVAVNPAFERMTGFTMSEVEGQNPHILKSAQTAPDVYEKVYETVLLEGSWTGELLNKRKNGEDFWSDLTITSINDIDGECYFIAIIRDSTERKRQEEKMRELAYHDELTNLPNRLNFKESLQQAIANANRDDRKVAVLFLDVDRFKKINDSYGHDVGDELLIQIGERIQSVISDHGTVSRFGGDEFTICIGNTSDEHANVLISSLFDAFEESSFKIKEHQFFMSVSIGVSYYPEHGQDVDTLLKNADSAMYRTKEDGRNNFQVYEPAMNARTAQKLSLESALIQALKKKELEVFYQLQVDVENGKPFGVEALVRWNHPVDGVLSPAIFLTLAEEIGLLADMDEWVLNEACMQGKKWHDSGFNELIVSVNVSKDFFKRKDFIARIEKALTKSQLEPAYLCLEITEKTAILQAKDIREKLQSLKKQGIHVSLDDFGTGYSSLSQLNLFPIDTLKIDQSFVRGQASKANDAIVKFIIEMAKTLGVSVICEGVETEKQLELIRSEGCHRAQGFYFSKPVPSDDCEKMMREL</sequence>
<organism evidence="5 6">
    <name type="scientific">Halalkalibacter suaedae</name>
    <dbReference type="NCBI Taxonomy" id="2822140"/>
    <lineage>
        <taxon>Bacteria</taxon>
        <taxon>Bacillati</taxon>
        <taxon>Bacillota</taxon>
        <taxon>Bacilli</taxon>
        <taxon>Bacillales</taxon>
        <taxon>Bacillaceae</taxon>
        <taxon>Halalkalibacter</taxon>
    </lineage>
</organism>
<dbReference type="SMART" id="SM00267">
    <property type="entry name" value="GGDEF"/>
    <property type="match status" value="1"/>
</dbReference>
<evidence type="ECO:0000259" key="3">
    <source>
        <dbReference type="PROSITE" id="PS50883"/>
    </source>
</evidence>
<feature type="domain" description="PAC" evidence="2">
    <location>
        <begin position="84"/>
        <end position="135"/>
    </location>
</feature>
<evidence type="ECO:0000313" key="5">
    <source>
        <dbReference type="EMBL" id="MBP3953183.1"/>
    </source>
</evidence>
<proteinExistence type="predicted"/>
<dbReference type="InterPro" id="IPR052155">
    <property type="entry name" value="Biofilm_reg_signaling"/>
</dbReference>
<dbReference type="CDD" id="cd01949">
    <property type="entry name" value="GGDEF"/>
    <property type="match status" value="1"/>
</dbReference>
<dbReference type="Pfam" id="PF00990">
    <property type="entry name" value="GGDEF"/>
    <property type="match status" value="1"/>
</dbReference>
<dbReference type="InterPro" id="IPR001633">
    <property type="entry name" value="EAL_dom"/>
</dbReference>
<dbReference type="CDD" id="cd01948">
    <property type="entry name" value="EAL"/>
    <property type="match status" value="1"/>
</dbReference>
<gene>
    <name evidence="5" type="ORF">J7W16_18835</name>
</gene>
<feature type="domain" description="PAS" evidence="1">
    <location>
        <begin position="11"/>
        <end position="57"/>
    </location>
</feature>
<dbReference type="InterPro" id="IPR000700">
    <property type="entry name" value="PAS-assoc_C"/>
</dbReference>
<name>A0A940WWW5_9BACI</name>
<evidence type="ECO:0000313" key="6">
    <source>
        <dbReference type="Proteomes" id="UP000678228"/>
    </source>
</evidence>
<protein>
    <submittedName>
        <fullName evidence="5">EAL domain-containing protein</fullName>
    </submittedName>
</protein>
<dbReference type="SMART" id="SM00091">
    <property type="entry name" value="PAS"/>
    <property type="match status" value="1"/>
</dbReference>
<dbReference type="PROSITE" id="PS50887">
    <property type="entry name" value="GGDEF"/>
    <property type="match status" value="1"/>
</dbReference>